<dbReference type="EMBL" id="SMLW01000436">
    <property type="protein sequence ID" value="MTI24625.1"/>
    <property type="molecule type" value="Genomic_DNA"/>
</dbReference>
<accession>A0ABW9RL16</accession>
<evidence type="ECO:0008006" key="3">
    <source>
        <dbReference type="Google" id="ProtNLM"/>
    </source>
</evidence>
<sequence>MDYTKNPYRNSENEKYDIWELLVRRDFDAFLKGDWGIIKDDFIEDDFFGLDCKYSDNPDNWCLTFPDLMTYRNEWERQSREFRKNKFAEDPRLALYRSVVLENISIKGGFASVHKYFNGEIALQEADDLKLKWVSIFLLKKFEGNWKIKGFTGYIRLHNDCKR</sequence>
<name>A0ABW9RL16_9BACT</name>
<gene>
    <name evidence="1" type="ORF">E1163_06685</name>
</gene>
<reference evidence="1 2" key="1">
    <citation type="submission" date="2019-02" db="EMBL/GenBank/DDBJ databases">
        <authorList>
            <person name="Goldberg S.R."/>
            <person name="Haltli B.A."/>
            <person name="Correa H."/>
            <person name="Russell K.G."/>
        </authorList>
    </citation>
    <scope>NUCLEOTIDE SEQUENCE [LARGE SCALE GENOMIC DNA]</scope>
    <source>
        <strain evidence="1 2">JCM 16186</strain>
    </source>
</reference>
<evidence type="ECO:0000313" key="2">
    <source>
        <dbReference type="Proteomes" id="UP000798808"/>
    </source>
</evidence>
<dbReference type="Proteomes" id="UP000798808">
    <property type="component" value="Unassembled WGS sequence"/>
</dbReference>
<evidence type="ECO:0000313" key="1">
    <source>
        <dbReference type="EMBL" id="MTI24625.1"/>
    </source>
</evidence>
<dbReference type="InterPro" id="IPR032710">
    <property type="entry name" value="NTF2-like_dom_sf"/>
</dbReference>
<protein>
    <recommendedName>
        <fullName evidence="3">SnoaL-like domain-containing protein</fullName>
    </recommendedName>
</protein>
<dbReference type="SUPFAM" id="SSF54427">
    <property type="entry name" value="NTF2-like"/>
    <property type="match status" value="1"/>
</dbReference>
<keyword evidence="2" id="KW-1185">Reference proteome</keyword>
<proteinExistence type="predicted"/>
<dbReference type="RefSeq" id="WP_155170668.1">
    <property type="nucleotide sequence ID" value="NZ_BAAAFL010000055.1"/>
</dbReference>
<organism evidence="1 2">
    <name type="scientific">Fulvivirga kasyanovii</name>
    <dbReference type="NCBI Taxonomy" id="396812"/>
    <lineage>
        <taxon>Bacteria</taxon>
        <taxon>Pseudomonadati</taxon>
        <taxon>Bacteroidota</taxon>
        <taxon>Cytophagia</taxon>
        <taxon>Cytophagales</taxon>
        <taxon>Fulvivirgaceae</taxon>
        <taxon>Fulvivirga</taxon>
    </lineage>
</organism>
<comment type="caution">
    <text evidence="1">The sequence shown here is derived from an EMBL/GenBank/DDBJ whole genome shotgun (WGS) entry which is preliminary data.</text>
</comment>